<evidence type="ECO:0000259" key="4">
    <source>
        <dbReference type="PROSITE" id="PS51462"/>
    </source>
</evidence>
<comment type="cofactor">
    <cofactor evidence="1">
        <name>Mg(2+)</name>
        <dbReference type="ChEBI" id="CHEBI:18420"/>
    </cofactor>
</comment>
<accession>A0A1F5Y0Z7</accession>
<comment type="caution">
    <text evidence="5">The sequence shown here is derived from an EMBL/GenBank/DDBJ whole genome shotgun (WGS) entry which is preliminary data.</text>
</comment>
<dbReference type="AlphaFoldDB" id="A0A1F5Y0Z7"/>
<dbReference type="InterPro" id="IPR015797">
    <property type="entry name" value="NUDIX_hydrolase-like_dom_sf"/>
</dbReference>
<protein>
    <recommendedName>
        <fullName evidence="4">Nudix hydrolase domain-containing protein</fullName>
    </recommendedName>
</protein>
<dbReference type="GO" id="GO:0016787">
    <property type="term" value="F:hydrolase activity"/>
    <property type="evidence" value="ECO:0007669"/>
    <property type="project" value="UniProtKB-KW"/>
</dbReference>
<dbReference type="CDD" id="cd02883">
    <property type="entry name" value="NUDIX_Hydrolase"/>
    <property type="match status" value="1"/>
</dbReference>
<evidence type="ECO:0000256" key="2">
    <source>
        <dbReference type="ARBA" id="ARBA00022801"/>
    </source>
</evidence>
<organism evidence="5 6">
    <name type="scientific">Candidatus Giovannonibacteria bacterium RIFCSPLOWO2_12_FULL_44_15</name>
    <dbReference type="NCBI Taxonomy" id="1798364"/>
    <lineage>
        <taxon>Bacteria</taxon>
        <taxon>Candidatus Giovannoniibacteriota</taxon>
    </lineage>
</organism>
<keyword evidence="2" id="KW-0378">Hydrolase</keyword>
<feature type="domain" description="Nudix hydrolase" evidence="4">
    <location>
        <begin position="6"/>
        <end position="139"/>
    </location>
</feature>
<gene>
    <name evidence="5" type="ORF">A3G54_02325</name>
</gene>
<evidence type="ECO:0000256" key="1">
    <source>
        <dbReference type="ARBA" id="ARBA00001946"/>
    </source>
</evidence>
<dbReference type="PANTHER" id="PTHR43046">
    <property type="entry name" value="GDP-MANNOSE MANNOSYL HYDROLASE"/>
    <property type="match status" value="1"/>
</dbReference>
<dbReference type="STRING" id="1798364.A3G54_02325"/>
<dbReference type="Proteomes" id="UP000178894">
    <property type="component" value="Unassembled WGS sequence"/>
</dbReference>
<dbReference type="SUPFAM" id="SSF55811">
    <property type="entry name" value="Nudix"/>
    <property type="match status" value="1"/>
</dbReference>
<dbReference type="PROSITE" id="PS51462">
    <property type="entry name" value="NUDIX"/>
    <property type="match status" value="1"/>
</dbReference>
<evidence type="ECO:0000256" key="3">
    <source>
        <dbReference type="ARBA" id="ARBA00022842"/>
    </source>
</evidence>
<reference evidence="5 6" key="1">
    <citation type="journal article" date="2016" name="Nat. Commun.">
        <title>Thousands of microbial genomes shed light on interconnected biogeochemical processes in an aquifer system.</title>
        <authorList>
            <person name="Anantharaman K."/>
            <person name="Brown C.T."/>
            <person name="Hug L.A."/>
            <person name="Sharon I."/>
            <person name="Castelle C.J."/>
            <person name="Probst A.J."/>
            <person name="Thomas B.C."/>
            <person name="Singh A."/>
            <person name="Wilkins M.J."/>
            <person name="Karaoz U."/>
            <person name="Brodie E.L."/>
            <person name="Williams K.H."/>
            <person name="Hubbard S.S."/>
            <person name="Banfield J.F."/>
        </authorList>
    </citation>
    <scope>NUCLEOTIDE SEQUENCE [LARGE SCALE GENOMIC DNA]</scope>
</reference>
<keyword evidence="3" id="KW-0460">Magnesium</keyword>
<evidence type="ECO:0000313" key="5">
    <source>
        <dbReference type="EMBL" id="OGF93810.1"/>
    </source>
</evidence>
<dbReference type="Gene3D" id="3.90.79.10">
    <property type="entry name" value="Nucleoside Triphosphate Pyrophosphohydrolase"/>
    <property type="match status" value="1"/>
</dbReference>
<proteinExistence type="predicted"/>
<dbReference type="Pfam" id="PF00293">
    <property type="entry name" value="NUDIX"/>
    <property type="match status" value="1"/>
</dbReference>
<evidence type="ECO:0000313" key="6">
    <source>
        <dbReference type="Proteomes" id="UP000178894"/>
    </source>
</evidence>
<name>A0A1F5Y0Z7_9BACT</name>
<dbReference type="PANTHER" id="PTHR43046:SF12">
    <property type="entry name" value="GDP-MANNOSE MANNOSYL HYDROLASE"/>
    <property type="match status" value="1"/>
</dbReference>
<dbReference type="EMBL" id="MFIQ01000003">
    <property type="protein sequence ID" value="OGF93810.1"/>
    <property type="molecule type" value="Genomic_DNA"/>
</dbReference>
<dbReference type="InterPro" id="IPR000086">
    <property type="entry name" value="NUDIX_hydrolase_dom"/>
</dbReference>
<sequence>MEGNIVLQVGVKILLKNREGRYLLLRRSAEKYPEIKDRWDIPGGRIDSGTTLLENLKREMTEETGLALSGTPKLIVAQDILRNTDKHVVRLTYIGMADGEVKIDPSEHDSFRWLDWEKVKHLDGLDTYFKELIDKDLIPLSEI</sequence>